<dbReference type="AlphaFoldDB" id="A0A1G7EKK3"/>
<dbReference type="Pfam" id="PF13561">
    <property type="entry name" value="adh_short_C2"/>
    <property type="match status" value="1"/>
</dbReference>
<name>A0A1G7EKK3_9FLAO</name>
<protein>
    <submittedName>
        <fullName evidence="2">3-oxoacyl-[acyl-carrier protein] reductase</fullName>
    </submittedName>
</protein>
<gene>
    <name evidence="2" type="ORF">SAMN04487992_102382</name>
</gene>
<proteinExistence type="inferred from homology"/>
<accession>A0A1G7EKK3</accession>
<dbReference type="Gene3D" id="3.40.50.720">
    <property type="entry name" value="NAD(P)-binding Rossmann-like Domain"/>
    <property type="match status" value="1"/>
</dbReference>
<dbReference type="Proteomes" id="UP000182114">
    <property type="component" value="Unassembled WGS sequence"/>
</dbReference>
<organism evidence="2 3">
    <name type="scientific">Cellulophaga baltica</name>
    <dbReference type="NCBI Taxonomy" id="76594"/>
    <lineage>
        <taxon>Bacteria</taxon>
        <taxon>Pseudomonadati</taxon>
        <taxon>Bacteroidota</taxon>
        <taxon>Flavobacteriia</taxon>
        <taxon>Flavobacteriales</taxon>
        <taxon>Flavobacteriaceae</taxon>
        <taxon>Cellulophaga</taxon>
    </lineage>
</organism>
<dbReference type="InterPro" id="IPR002347">
    <property type="entry name" value="SDR_fam"/>
</dbReference>
<dbReference type="SUPFAM" id="SSF51735">
    <property type="entry name" value="NAD(P)-binding Rossmann-fold domains"/>
    <property type="match status" value="1"/>
</dbReference>
<dbReference type="EMBL" id="FNBD01000002">
    <property type="protein sequence ID" value="SDE64220.1"/>
    <property type="molecule type" value="Genomic_DNA"/>
</dbReference>
<dbReference type="RefSeq" id="WP_024479327.1">
    <property type="nucleotide sequence ID" value="NZ_CANLMK010000011.1"/>
</dbReference>
<dbReference type="eggNOG" id="COG1028">
    <property type="taxonomic scope" value="Bacteria"/>
</dbReference>
<dbReference type="PANTHER" id="PTHR42879">
    <property type="entry name" value="3-OXOACYL-(ACYL-CARRIER-PROTEIN) REDUCTASE"/>
    <property type="match status" value="1"/>
</dbReference>
<keyword evidence="3" id="KW-1185">Reference proteome</keyword>
<dbReference type="PANTHER" id="PTHR42879:SF6">
    <property type="entry name" value="NADPH-DEPENDENT REDUCTASE BACG"/>
    <property type="match status" value="1"/>
</dbReference>
<evidence type="ECO:0000313" key="3">
    <source>
        <dbReference type="Proteomes" id="UP000182114"/>
    </source>
</evidence>
<sequence length="261" mass="28222">MNISLKGKKALIGGSSDGIGKAIAIQLAASGASVTLVSRSEAKLKNIIANLPTAEGQTHQYLLVDYTDFEAYALQLESYFNSNTIDILVNNTQGPSAGNTLEKNITDYQAAFDLLFKTTVFTTALALKNMMKNKWGRIINIASVSVKEPLSYLALSNTIRAAVVTWGKSLATDVGPYQITVNNILTGYFDTNRIAQLNATKAKQLKISEEEVRNQMEAKVSLQRIGKPEEYGYLVAFLASDNAAYITGTSIPIDGGLLKSL</sequence>
<comment type="similarity">
    <text evidence="1">Belongs to the short-chain dehydrogenases/reductases (SDR) family.</text>
</comment>
<dbReference type="PRINTS" id="PR00081">
    <property type="entry name" value="GDHRDH"/>
</dbReference>
<evidence type="ECO:0000256" key="1">
    <source>
        <dbReference type="ARBA" id="ARBA00006484"/>
    </source>
</evidence>
<dbReference type="InterPro" id="IPR036291">
    <property type="entry name" value="NAD(P)-bd_dom_sf"/>
</dbReference>
<dbReference type="InterPro" id="IPR050259">
    <property type="entry name" value="SDR"/>
</dbReference>
<evidence type="ECO:0000313" key="2">
    <source>
        <dbReference type="EMBL" id="SDE64220.1"/>
    </source>
</evidence>
<reference evidence="3" key="1">
    <citation type="submission" date="2016-10" db="EMBL/GenBank/DDBJ databases">
        <authorList>
            <person name="Varghese N."/>
            <person name="Submissions S."/>
        </authorList>
    </citation>
    <scope>NUCLEOTIDE SEQUENCE [LARGE SCALE GENOMIC DNA]</scope>
    <source>
        <strain evidence="3">DSM 24729</strain>
    </source>
</reference>